<accession>A0ACC0VBJ6</accession>
<name>A0ACC0VBJ6_9HYPO</name>
<comment type="caution">
    <text evidence="1">The sequence shown here is derived from an EMBL/GenBank/DDBJ whole genome shotgun (WGS) entry which is preliminary data.</text>
</comment>
<dbReference type="EMBL" id="CM047941">
    <property type="protein sequence ID" value="KAI9903195.1"/>
    <property type="molecule type" value="Genomic_DNA"/>
</dbReference>
<dbReference type="Proteomes" id="UP001163324">
    <property type="component" value="Chromosome 2"/>
</dbReference>
<proteinExistence type="predicted"/>
<gene>
    <name evidence="1" type="ORF">N3K66_002547</name>
</gene>
<evidence type="ECO:0000313" key="1">
    <source>
        <dbReference type="EMBL" id="KAI9903195.1"/>
    </source>
</evidence>
<sequence length="531" mass="57731">MPPKAAPQKRKRGRPSAAPRRSASPDAQGAQQPTYEGDGEDESRPKKRGRPPRNLDTDESAPPVPAQQQEKRKRGRPSLGKSMATPEKTAGRGRGRPPAKAVDASPDAPAETPEETAKSRGRPRKSPETTEDSSAPAQKEKRKRGRPSMGNTMDETPKRQRGRPPRASLQNQAEEEAIEDVEEAEEQQPAEKASEQDGRSKKGRKKQQEEPQDDPTRQKQPGKATTKADKPPAQGAKAPAPSKSKQKRAPQNSRQPGDDGDTSADEEIPRSPSKPYAHVSETLVHIPQATIDAKWSPLNDPSIANATTTLSLAHRPVIQTVATTGRDAQHHAVAALDLVQSRIARKMRKGLPFPPAASNATGALGRRADARGAELDFESVLGGAAALQRQLEPALHAVELLRREKRRAQEELERDYISLQNLEAGARGQARERKQLLKRAHPLAPESTVSRSEDLEMVFGKRNGGGAVFKDLEDEGLRDLAMQLSGHVESMRANLAQVDGIAPRMDAGRAALRSVLLEHLDQATYDQVVLG</sequence>
<keyword evidence="2" id="KW-1185">Reference proteome</keyword>
<organism evidence="1 2">
    <name type="scientific">Trichothecium roseum</name>
    <dbReference type="NCBI Taxonomy" id="47278"/>
    <lineage>
        <taxon>Eukaryota</taxon>
        <taxon>Fungi</taxon>
        <taxon>Dikarya</taxon>
        <taxon>Ascomycota</taxon>
        <taxon>Pezizomycotina</taxon>
        <taxon>Sordariomycetes</taxon>
        <taxon>Hypocreomycetidae</taxon>
        <taxon>Hypocreales</taxon>
        <taxon>Hypocreales incertae sedis</taxon>
        <taxon>Trichothecium</taxon>
    </lineage>
</organism>
<evidence type="ECO:0000313" key="2">
    <source>
        <dbReference type="Proteomes" id="UP001163324"/>
    </source>
</evidence>
<reference evidence="1" key="1">
    <citation type="submission" date="2022-10" db="EMBL/GenBank/DDBJ databases">
        <title>Complete Genome of Trichothecium roseum strain YXFP-22015, a Plant Pathogen Isolated from Citrus.</title>
        <authorList>
            <person name="Wang Y."/>
            <person name="Zhu L."/>
        </authorList>
    </citation>
    <scope>NUCLEOTIDE SEQUENCE</scope>
    <source>
        <strain evidence="1">YXFP-22015</strain>
    </source>
</reference>
<protein>
    <submittedName>
        <fullName evidence="1">Uncharacterized protein</fullName>
    </submittedName>
</protein>